<dbReference type="InterPro" id="IPR050740">
    <property type="entry name" value="Aldehyde_DH_Superfamily"/>
</dbReference>
<dbReference type="EMBL" id="KV745310">
    <property type="protein sequence ID" value="OCK75498.1"/>
    <property type="molecule type" value="Genomic_DNA"/>
</dbReference>
<dbReference type="FunFam" id="3.40.605.10:FF:000012">
    <property type="entry name" value="NAD-dependent succinate-semialdehyde dehydrogenase"/>
    <property type="match status" value="1"/>
</dbReference>
<dbReference type="AlphaFoldDB" id="A0A8E2JAN3"/>
<dbReference type="GO" id="GO:0004777">
    <property type="term" value="F:succinate-semialdehyde dehydrogenase (NAD+) activity"/>
    <property type="evidence" value="ECO:0007669"/>
    <property type="project" value="TreeGrafter"/>
</dbReference>
<feature type="domain" description="Aldehyde dehydrogenase" evidence="4">
    <location>
        <begin position="25"/>
        <end position="487"/>
    </location>
</feature>
<dbReference type="InterPro" id="IPR015590">
    <property type="entry name" value="Aldehyde_DH_dom"/>
</dbReference>
<dbReference type="PANTHER" id="PTHR43353">
    <property type="entry name" value="SUCCINATE-SEMIALDEHYDE DEHYDROGENASE, MITOCHONDRIAL"/>
    <property type="match status" value="1"/>
</dbReference>
<evidence type="ECO:0000256" key="1">
    <source>
        <dbReference type="ARBA" id="ARBA00009986"/>
    </source>
</evidence>
<dbReference type="GO" id="GO:0009450">
    <property type="term" value="P:gamma-aminobutyric acid catabolic process"/>
    <property type="evidence" value="ECO:0007669"/>
    <property type="project" value="TreeGrafter"/>
</dbReference>
<name>A0A8E2JAN3_9PEZI</name>
<proteinExistence type="inferred from homology"/>
<keyword evidence="6" id="KW-1185">Reference proteome</keyword>
<keyword evidence="2" id="KW-0521">NADP</keyword>
<dbReference type="Pfam" id="PF00171">
    <property type="entry name" value="Aldedh"/>
    <property type="match status" value="1"/>
</dbReference>
<dbReference type="InterPro" id="IPR016163">
    <property type="entry name" value="Ald_DH_C"/>
</dbReference>
<dbReference type="InterPro" id="IPR016161">
    <property type="entry name" value="Ald_DH/histidinol_DH"/>
</dbReference>
<reference evidence="5 6" key="1">
    <citation type="journal article" date="2016" name="Nat. Commun.">
        <title>Ectomycorrhizal ecology is imprinted in the genome of the dominant symbiotic fungus Cenococcum geophilum.</title>
        <authorList>
            <consortium name="DOE Joint Genome Institute"/>
            <person name="Peter M."/>
            <person name="Kohler A."/>
            <person name="Ohm R.A."/>
            <person name="Kuo A."/>
            <person name="Krutzmann J."/>
            <person name="Morin E."/>
            <person name="Arend M."/>
            <person name="Barry K.W."/>
            <person name="Binder M."/>
            <person name="Choi C."/>
            <person name="Clum A."/>
            <person name="Copeland A."/>
            <person name="Grisel N."/>
            <person name="Haridas S."/>
            <person name="Kipfer T."/>
            <person name="LaButti K."/>
            <person name="Lindquist E."/>
            <person name="Lipzen A."/>
            <person name="Maire R."/>
            <person name="Meier B."/>
            <person name="Mihaltcheva S."/>
            <person name="Molinier V."/>
            <person name="Murat C."/>
            <person name="Poggeler S."/>
            <person name="Quandt C.A."/>
            <person name="Sperisen C."/>
            <person name="Tritt A."/>
            <person name="Tisserant E."/>
            <person name="Crous P.W."/>
            <person name="Henrissat B."/>
            <person name="Nehls U."/>
            <person name="Egli S."/>
            <person name="Spatafora J.W."/>
            <person name="Grigoriev I.V."/>
            <person name="Martin F.M."/>
        </authorList>
    </citation>
    <scope>NUCLEOTIDE SEQUENCE [LARGE SCALE GENOMIC DNA]</scope>
    <source>
        <strain evidence="5 6">CBS 459.81</strain>
    </source>
</reference>
<sequence>MSSNTTTTPLYTVPLLINGKEIVTSTTFPVISPSSHSEIWHSSSASVSDAHSACTAASAAFPAWSKTKPAFRRTILLKAADILEKRAQECGEFMMLETGAEQGFAGGFNVPLAVEMLRDVAGRISEVLGGTVPVCAEEGTSAFVLKEPFGVVLGIAPWNAPYILGTRAFLYPLAAGNTIILKGSELSPRCFHALGAALTSAGLPPGVLNILYHRPADAAEVTTALIQHPAVKKINFTGSTAVGRIVASTAGKALKPVLLELGGKASAVVLDDADIERAAVACAVGGFLHGGQICMATERIVVQSAILEEFVKAFQAKVKEMFHTDNPAPVLITAAGVEKNKKLVGDAVGKGAKVLLGNHETEERHPETGKVSGTRMRPVVVGGVTRSMDVYHEESFGPSISVVEVASEEEAVNVANDTEYGLSGAVFTKDLARGLRVARRIESGAIHINAMTVHDETNLPHGGVKSSGWGRFNGSWGLDEFLRLKTITFQE</sequence>
<organism evidence="5 6">
    <name type="scientific">Lepidopterella palustris CBS 459.81</name>
    <dbReference type="NCBI Taxonomy" id="1314670"/>
    <lineage>
        <taxon>Eukaryota</taxon>
        <taxon>Fungi</taxon>
        <taxon>Dikarya</taxon>
        <taxon>Ascomycota</taxon>
        <taxon>Pezizomycotina</taxon>
        <taxon>Dothideomycetes</taxon>
        <taxon>Pleosporomycetidae</taxon>
        <taxon>Mytilinidiales</taxon>
        <taxon>Argynnaceae</taxon>
        <taxon>Lepidopterella</taxon>
    </lineage>
</organism>
<dbReference type="PROSITE" id="PS00070">
    <property type="entry name" value="ALDEHYDE_DEHYDR_CYS"/>
    <property type="match status" value="1"/>
</dbReference>
<gene>
    <name evidence="5" type="ORF">K432DRAFT_386167</name>
</gene>
<dbReference type="SUPFAM" id="SSF53720">
    <property type="entry name" value="ALDH-like"/>
    <property type="match status" value="1"/>
</dbReference>
<evidence type="ECO:0000259" key="4">
    <source>
        <dbReference type="Pfam" id="PF00171"/>
    </source>
</evidence>
<dbReference type="InterPro" id="IPR016160">
    <property type="entry name" value="Ald_DH_CS_CYS"/>
</dbReference>
<dbReference type="OrthoDB" id="310895at2759"/>
<evidence type="ECO:0000313" key="5">
    <source>
        <dbReference type="EMBL" id="OCK75498.1"/>
    </source>
</evidence>
<evidence type="ECO:0000256" key="3">
    <source>
        <dbReference type="ARBA" id="ARBA00023002"/>
    </source>
</evidence>
<dbReference type="PANTHER" id="PTHR43353:SF6">
    <property type="entry name" value="CYTOPLASMIC ALDEHYDE DEHYDROGENASE (EUROFUNG)"/>
    <property type="match status" value="1"/>
</dbReference>
<keyword evidence="3" id="KW-0560">Oxidoreductase</keyword>
<comment type="similarity">
    <text evidence="1">Belongs to the aldehyde dehydrogenase family.</text>
</comment>
<evidence type="ECO:0000313" key="6">
    <source>
        <dbReference type="Proteomes" id="UP000250266"/>
    </source>
</evidence>
<dbReference type="CDD" id="cd07105">
    <property type="entry name" value="ALDH_SaliADH"/>
    <property type="match status" value="1"/>
</dbReference>
<evidence type="ECO:0000256" key="2">
    <source>
        <dbReference type="ARBA" id="ARBA00022857"/>
    </source>
</evidence>
<dbReference type="Proteomes" id="UP000250266">
    <property type="component" value="Unassembled WGS sequence"/>
</dbReference>
<protein>
    <submittedName>
        <fullName evidence="5">Aldehyde dehydrogenase</fullName>
    </submittedName>
</protein>
<dbReference type="Gene3D" id="3.40.309.10">
    <property type="entry name" value="Aldehyde Dehydrogenase, Chain A, domain 2"/>
    <property type="match status" value="1"/>
</dbReference>
<dbReference type="FunFam" id="3.40.309.10:FF:000010">
    <property type="entry name" value="Gamma-aminobutyraldehyde dehydrogenase"/>
    <property type="match status" value="1"/>
</dbReference>
<accession>A0A8E2JAN3</accession>
<dbReference type="Gene3D" id="3.40.605.10">
    <property type="entry name" value="Aldehyde Dehydrogenase, Chain A, domain 1"/>
    <property type="match status" value="1"/>
</dbReference>
<dbReference type="InterPro" id="IPR016162">
    <property type="entry name" value="Ald_DH_N"/>
</dbReference>